<evidence type="ECO:0000313" key="1">
    <source>
        <dbReference type="EMBL" id="CAF4398413.1"/>
    </source>
</evidence>
<gene>
    <name evidence="1" type="ORF">OXD698_LOCUS51322</name>
</gene>
<organism evidence="1 2">
    <name type="scientific">Adineta steineri</name>
    <dbReference type="NCBI Taxonomy" id="433720"/>
    <lineage>
        <taxon>Eukaryota</taxon>
        <taxon>Metazoa</taxon>
        <taxon>Spiralia</taxon>
        <taxon>Gnathifera</taxon>
        <taxon>Rotifera</taxon>
        <taxon>Eurotatoria</taxon>
        <taxon>Bdelloidea</taxon>
        <taxon>Adinetida</taxon>
        <taxon>Adinetidae</taxon>
        <taxon>Adineta</taxon>
    </lineage>
</organism>
<accession>A0A820P2V7</accession>
<feature type="non-terminal residue" evidence="1">
    <location>
        <position position="1"/>
    </location>
</feature>
<name>A0A820P2V7_9BILA</name>
<dbReference type="AlphaFoldDB" id="A0A820P2V7"/>
<proteinExistence type="predicted"/>
<dbReference type="EMBL" id="CAJOAZ010026125">
    <property type="protein sequence ID" value="CAF4398413.1"/>
    <property type="molecule type" value="Genomic_DNA"/>
</dbReference>
<protein>
    <submittedName>
        <fullName evidence="1">Uncharacterized protein</fullName>
    </submittedName>
</protein>
<reference evidence="1" key="1">
    <citation type="submission" date="2021-02" db="EMBL/GenBank/DDBJ databases">
        <authorList>
            <person name="Nowell W R."/>
        </authorList>
    </citation>
    <scope>NUCLEOTIDE SEQUENCE</scope>
</reference>
<dbReference type="Proteomes" id="UP000663844">
    <property type="component" value="Unassembled WGS sequence"/>
</dbReference>
<comment type="caution">
    <text evidence="1">The sequence shown here is derived from an EMBL/GenBank/DDBJ whole genome shotgun (WGS) entry which is preliminary data.</text>
</comment>
<sequence length="64" mass="7590">TCCEVVFGRYDVDRDGEFLRYPAIIHLDKYRLNIQLPTKTMTADEKKDKEIKFVGFREYTIKGN</sequence>
<evidence type="ECO:0000313" key="2">
    <source>
        <dbReference type="Proteomes" id="UP000663844"/>
    </source>
</evidence>